<evidence type="ECO:0000313" key="1">
    <source>
        <dbReference type="EMBL" id="AFK39220.1"/>
    </source>
</evidence>
<organism evidence="1">
    <name type="scientific">Medicago truncatula</name>
    <name type="common">Barrel medic</name>
    <name type="synonym">Medicago tribuloides</name>
    <dbReference type="NCBI Taxonomy" id="3880"/>
    <lineage>
        <taxon>Eukaryota</taxon>
        <taxon>Viridiplantae</taxon>
        <taxon>Streptophyta</taxon>
        <taxon>Embryophyta</taxon>
        <taxon>Tracheophyta</taxon>
        <taxon>Spermatophyta</taxon>
        <taxon>Magnoliopsida</taxon>
        <taxon>eudicotyledons</taxon>
        <taxon>Gunneridae</taxon>
        <taxon>Pentapetalae</taxon>
        <taxon>rosids</taxon>
        <taxon>fabids</taxon>
        <taxon>Fabales</taxon>
        <taxon>Fabaceae</taxon>
        <taxon>Papilionoideae</taxon>
        <taxon>50 kb inversion clade</taxon>
        <taxon>NPAAA clade</taxon>
        <taxon>Hologalegina</taxon>
        <taxon>IRL clade</taxon>
        <taxon>Trifolieae</taxon>
        <taxon>Medicago</taxon>
    </lineage>
</organism>
<dbReference type="EMBL" id="PSQE01000002">
    <property type="protein sequence ID" value="RHN74745.1"/>
    <property type="molecule type" value="Genomic_DNA"/>
</dbReference>
<reference evidence="2" key="3">
    <citation type="journal article" date="2018" name="Nat. Plants">
        <title>Whole-genome landscape of Medicago truncatula symbiotic genes.</title>
        <authorList>
            <person name="Pecrix Y."/>
            <person name="Gamas P."/>
            <person name="Carrere S."/>
        </authorList>
    </citation>
    <scope>NUCLEOTIDE SEQUENCE</scope>
    <source>
        <tissue evidence="2">Leaves</tissue>
    </source>
</reference>
<dbReference type="Gramene" id="rna10853">
    <property type="protein sequence ID" value="RHN74745.1"/>
    <property type="gene ID" value="gene10853"/>
</dbReference>
<evidence type="ECO:0000313" key="2">
    <source>
        <dbReference type="EMBL" id="RHN74745.1"/>
    </source>
</evidence>
<dbReference type="EMBL" id="BT139425">
    <property type="protein sequence ID" value="AFK39220.1"/>
    <property type="molecule type" value="mRNA"/>
</dbReference>
<accession>I3SG28</accession>
<proteinExistence type="evidence at transcript level"/>
<protein>
    <submittedName>
        <fullName evidence="1">Uncharacterized protein</fullName>
    </submittedName>
</protein>
<reference evidence="3" key="2">
    <citation type="journal article" date="2018" name="Nat. Plants">
        <title>Whole-genome landscape of Medicago truncatula symbiotic genes.</title>
        <authorList>
            <person name="Pecrix Y."/>
            <person name="Staton S.E."/>
            <person name="Sallet E."/>
            <person name="Lelandais-Briere C."/>
            <person name="Moreau S."/>
            <person name="Carrere S."/>
            <person name="Blein T."/>
            <person name="Jardinaud M.F."/>
            <person name="Latrasse D."/>
            <person name="Zouine M."/>
            <person name="Zahm M."/>
            <person name="Kreplak J."/>
            <person name="Mayjonade B."/>
            <person name="Satge C."/>
            <person name="Perez M."/>
            <person name="Cauet S."/>
            <person name="Marande W."/>
            <person name="Chantry-Darmon C."/>
            <person name="Lopez-Roques C."/>
            <person name="Bouchez O."/>
            <person name="Berard A."/>
            <person name="Debelle F."/>
            <person name="Munos S."/>
            <person name="Bendahmane A."/>
            <person name="Berges H."/>
            <person name="Niebel A."/>
            <person name="Buitink J."/>
            <person name="Frugier F."/>
            <person name="Benhamed M."/>
            <person name="Crespi M."/>
            <person name="Gouzy J."/>
            <person name="Gamas P."/>
        </authorList>
    </citation>
    <scope>NUCLEOTIDE SEQUENCE [LARGE SCALE GENOMIC DNA]</scope>
    <source>
        <strain evidence="3">cv. Jemalong A17</strain>
    </source>
</reference>
<gene>
    <name evidence="2" type="ORF">MtrunA17_Chr2g0313631</name>
</gene>
<evidence type="ECO:0000313" key="3">
    <source>
        <dbReference type="Proteomes" id="UP000265566"/>
    </source>
</evidence>
<sequence>MFARHTNFFTRPFRGECLLRLLVDHSGVGWHIVNHIHIGFGGTNIANLIHIGFGGANVTWSNGL</sequence>
<name>I3SG28_MEDTR</name>
<reference evidence="1" key="1">
    <citation type="submission" date="2012-05" db="EMBL/GenBank/DDBJ databases">
        <authorList>
            <person name="Krishnakumar V."/>
            <person name="Cheung F."/>
            <person name="Xiao Y."/>
            <person name="Chan A."/>
            <person name="Moskal W.A."/>
            <person name="Town C.D."/>
        </authorList>
    </citation>
    <scope>NUCLEOTIDE SEQUENCE</scope>
</reference>
<dbReference type="AlphaFoldDB" id="I3SG28"/>
<dbReference type="Proteomes" id="UP000265566">
    <property type="component" value="Chromosome 2"/>
</dbReference>